<accession>A0A812U1H6</accession>
<dbReference type="PANTHER" id="PTHR48052:SF8">
    <property type="entry name" value="LRR RECEPTOR-LIKE SERINE_THREONINE-PROTEIN KINASE FLS2"/>
    <property type="match status" value="1"/>
</dbReference>
<dbReference type="GO" id="GO:0005886">
    <property type="term" value="C:plasma membrane"/>
    <property type="evidence" value="ECO:0007669"/>
    <property type="project" value="UniProtKB-SubCell"/>
</dbReference>
<feature type="transmembrane region" description="Helical" evidence="11">
    <location>
        <begin position="1657"/>
        <end position="1678"/>
    </location>
</feature>
<dbReference type="EMBL" id="CAJNDS010002661">
    <property type="protein sequence ID" value="CAE7558911.1"/>
    <property type="molecule type" value="Genomic_DNA"/>
</dbReference>
<dbReference type="SMART" id="SM01411">
    <property type="entry name" value="Ephrin_rec_like"/>
    <property type="match status" value="1"/>
</dbReference>
<evidence type="ECO:0000256" key="8">
    <source>
        <dbReference type="ARBA" id="ARBA00023180"/>
    </source>
</evidence>
<dbReference type="SUPFAM" id="SSF52058">
    <property type="entry name" value="L domain-like"/>
    <property type="match status" value="1"/>
</dbReference>
<comment type="subcellular location">
    <subcellularLocation>
        <location evidence="1">Cell membrane</location>
    </subcellularLocation>
    <subcellularLocation>
        <location evidence="9">Endomembrane system</location>
        <topology evidence="9">Single-pass membrane protein</topology>
    </subcellularLocation>
</comment>
<evidence type="ECO:0000256" key="1">
    <source>
        <dbReference type="ARBA" id="ARBA00004236"/>
    </source>
</evidence>
<feature type="transmembrane region" description="Helical" evidence="11">
    <location>
        <begin position="119"/>
        <end position="140"/>
    </location>
</feature>
<evidence type="ECO:0000256" key="11">
    <source>
        <dbReference type="SAM" id="Phobius"/>
    </source>
</evidence>
<evidence type="ECO:0000256" key="4">
    <source>
        <dbReference type="ARBA" id="ARBA00022729"/>
    </source>
</evidence>
<keyword evidence="2" id="KW-1003">Cell membrane</keyword>
<keyword evidence="3 11" id="KW-0812">Transmembrane</keyword>
<dbReference type="Gene3D" id="2.10.50.10">
    <property type="entry name" value="Tumor Necrosis Factor Receptor, subunit A, domain 2"/>
    <property type="match status" value="1"/>
</dbReference>
<reference evidence="12" key="1">
    <citation type="submission" date="2021-02" db="EMBL/GenBank/DDBJ databases">
        <authorList>
            <person name="Dougan E. K."/>
            <person name="Rhodes N."/>
            <person name="Thang M."/>
            <person name="Chan C."/>
        </authorList>
    </citation>
    <scope>NUCLEOTIDE SEQUENCE</scope>
</reference>
<dbReference type="PANTHER" id="PTHR48052">
    <property type="entry name" value="UNNAMED PRODUCT"/>
    <property type="match status" value="1"/>
</dbReference>
<evidence type="ECO:0000313" key="13">
    <source>
        <dbReference type="Proteomes" id="UP000604046"/>
    </source>
</evidence>
<feature type="transmembrane region" description="Helical" evidence="11">
    <location>
        <begin position="32"/>
        <end position="51"/>
    </location>
</feature>
<evidence type="ECO:0000256" key="9">
    <source>
        <dbReference type="ARBA" id="ARBA00037847"/>
    </source>
</evidence>
<keyword evidence="5 11" id="KW-1133">Transmembrane helix</keyword>
<evidence type="ECO:0000313" key="12">
    <source>
        <dbReference type="EMBL" id="CAE7558911.1"/>
    </source>
</evidence>
<name>A0A812U1H6_9DINO</name>
<evidence type="ECO:0000256" key="6">
    <source>
        <dbReference type="ARBA" id="ARBA00023136"/>
    </source>
</evidence>
<dbReference type="Gene3D" id="3.80.10.10">
    <property type="entry name" value="Ribonuclease Inhibitor"/>
    <property type="match status" value="3"/>
</dbReference>
<feature type="transmembrane region" description="Helical" evidence="11">
    <location>
        <begin position="63"/>
        <end position="83"/>
    </location>
</feature>
<comment type="caution">
    <text evidence="12">The sequence shown here is derived from an EMBL/GenBank/DDBJ whole genome shotgun (WGS) entry which is preliminary data.</text>
</comment>
<sequence length="1823" mass="196913">MAYVEALQLTGTQLVSFVDLQCRFDGELVRTLTALATPLLPILVLFSCSCLEICSLGTGVSMALNVLTVLFVGGASGAVQLLGCQDHDGEGREIPKESAFRTLFPHLLCADSTGMVDRIGFGSGAIYGVVIPLFLAFLFLKQNADEHGQRKSCSERQSKTFLASASRGKTNNEVRLNISFGDESKRFKGEIFEKRLLAAAAAHLAVSVRGRASVELCNDAMPLGHAMGQKGVEYFHCGSIADPGIVIPTENSGVESEFPAESIIMETDKTEADVVRRHALMQMLTERSILEEVESDRSLSETGMILQGVIVGAKQLLSKYAASLHDSSGWEQRIEPFRASCNNVWMEVALKLASAVLVSAPDLQVFVVVLEVVATEDGMWLSVAVTLGMALIIGVARPFALPQEHGDVSWQPNQGEKCAPFVLVDCGLAVASVGFARRDRLLPKLRGGLGISGHFLLPPCWVHVLAPVLLAAFQLLRPDSTEALALRLQQARAAQLAELDPFRIPTLLSSSLSQVLLEVWIPLACLISIPSTSLDERDIRDLEQKLPALRRGECVEEELQTFLHQVHLVSCWTETAGGSPSYPESPICRLSMNQETPMKVQMQSRSSLALKIETWDVCRALAVQPASCGALNQWDMERAPPPRALRWGRDRNINELRQGAPSDSDGFASGLSLTDQEGTSARAAACVEAVLLHALRGLGLRGDGPPCSWPGIRCEDGCVTRIALRKSQAMGNIKSLQNLTTLRYLDLQQTQVVGDLRAFSPLTQLQGLDLRQTHFGGDLRALSPLTQLRALNLQQTQVAGDLRALSPLTQLLSLNLQQTQVAGDLRALSPLTQLRVLHLQQTQVAGDLQALSPFTQLRVLQLQQTQVAGDLQALSPFTQLRVLYLQQTQVAGDVRAFSPLTQLHFIYLQQTQVAGDLQALSPLTQLRVLDLQQTQVAGDLRALSNLTEALELLLGQSCIRGHLSSLREMRKLKVLNLAGLQEVEGELGLLRGWPALEKVDLSETGITSFISYAHWRRCCKELREMKLAAALSVEFSGSRVGGLQPVESLDLSTTNRLLPSLQILVSNCSLNGSVAELLLPLAATPVTSLFAAGSGLHGELPTLNALALSVDGVLWAAWPSTLGEALQVLDLSKNSIARLRSPPSALRILSLSYNAIPMTIDKVALAEAVRSRLDLNLQGTELANRSREEVRQLLGKELETSQSRPFANAAGGYACAELTLASLKVTPDLFLPDQMCVCSRGYAGRGTACKACPADTFTDREGQPQCEECPANSIAPQTSASCECKFGQLRGPEGNRSCQCDPQTALLKDHCSPCSKLHLQCPQNGSIAEARQNEVADPEPRYVRLPGAPRATVFACLDPLRCPGKGHCAAGYSGPLCTACAPTYRSAGGQCAKCLDLGTEATDFLQAAAVASLLLALLGTAAYMSKSYVPRPSLVALCAGRLLLPEGLVLLQLAQLWAASGHLGILGVLERSAAHLVHVATACLSLSLCFWLLMGEAWDGEQRRLAKQAQGAWQEAPQEVPAEAEGDLYAMRMACEAMMAYVEALQLTGTQLVSFVDLQCRFDGELVRTLTALATPLLPILVLFSCSCLEICSLGTGVSMALNVLTVLFVGGASGAVQLLGCQDQDGEGREIPKESAFRTLFPHLLCTDSTGMVDRIGLGSGTIYGMVIPLFLAFLFLKQNVTTRQSKTFIASASRGKTNNEVRLNISFCDESKRLEDEILEKRLLSAAAAHLAVSVRGRAAIELCNDAMIVIPMQENSGAESEFPAESIIMDIDKKEADVLRRNALMQMLTERSILEEVESDRSLSETGMILQGRSLSSEDP</sequence>
<feature type="transmembrane region" description="Helical" evidence="11">
    <location>
        <begin position="456"/>
        <end position="476"/>
    </location>
</feature>
<keyword evidence="7" id="KW-0675">Receptor</keyword>
<dbReference type="InterPro" id="IPR032675">
    <property type="entry name" value="LRR_dom_sf"/>
</dbReference>
<proteinExistence type="predicted"/>
<gene>
    <name evidence="12" type="primary">RLP52</name>
    <name evidence="12" type="ORF">SNAT2548_LOCUS31473</name>
</gene>
<keyword evidence="8" id="KW-0325">Glycoprotein</keyword>
<evidence type="ECO:0000256" key="10">
    <source>
        <dbReference type="SAM" id="MobiDB-lite"/>
    </source>
</evidence>
<protein>
    <submittedName>
        <fullName evidence="12">RLP52 protein</fullName>
    </submittedName>
</protein>
<feature type="transmembrane region" description="Helical" evidence="11">
    <location>
        <begin position="379"/>
        <end position="399"/>
    </location>
</feature>
<keyword evidence="13" id="KW-1185">Reference proteome</keyword>
<keyword evidence="6 11" id="KW-0472">Membrane</keyword>
<evidence type="ECO:0000256" key="7">
    <source>
        <dbReference type="ARBA" id="ARBA00023170"/>
    </source>
</evidence>
<keyword evidence="4" id="KW-0732">Signal</keyword>
<dbReference type="Proteomes" id="UP000604046">
    <property type="component" value="Unassembled WGS sequence"/>
</dbReference>
<evidence type="ECO:0000256" key="3">
    <source>
        <dbReference type="ARBA" id="ARBA00022692"/>
    </source>
</evidence>
<feature type="region of interest" description="Disordered" evidence="10">
    <location>
        <begin position="1801"/>
        <end position="1823"/>
    </location>
</feature>
<dbReference type="GO" id="GO:0012505">
    <property type="term" value="C:endomembrane system"/>
    <property type="evidence" value="ECO:0007669"/>
    <property type="project" value="UniProtKB-SubCell"/>
</dbReference>
<evidence type="ECO:0000256" key="5">
    <source>
        <dbReference type="ARBA" id="ARBA00022989"/>
    </source>
</evidence>
<evidence type="ECO:0000256" key="2">
    <source>
        <dbReference type="ARBA" id="ARBA00022475"/>
    </source>
</evidence>
<feature type="transmembrane region" description="Helical" evidence="11">
    <location>
        <begin position="1577"/>
        <end position="1602"/>
    </location>
</feature>
<organism evidence="12 13">
    <name type="scientific">Symbiodinium natans</name>
    <dbReference type="NCBI Taxonomy" id="878477"/>
    <lineage>
        <taxon>Eukaryota</taxon>
        <taxon>Sar</taxon>
        <taxon>Alveolata</taxon>
        <taxon>Dinophyceae</taxon>
        <taxon>Suessiales</taxon>
        <taxon>Symbiodiniaceae</taxon>
        <taxon>Symbiodinium</taxon>
    </lineage>
</organism>